<gene>
    <name evidence="2" type="ORF">GRG538_LOCUS24036</name>
</gene>
<organism evidence="2 3">
    <name type="scientific">Rotaria socialis</name>
    <dbReference type="NCBI Taxonomy" id="392032"/>
    <lineage>
        <taxon>Eukaryota</taxon>
        <taxon>Metazoa</taxon>
        <taxon>Spiralia</taxon>
        <taxon>Gnathifera</taxon>
        <taxon>Rotifera</taxon>
        <taxon>Eurotatoria</taxon>
        <taxon>Bdelloidea</taxon>
        <taxon>Philodinida</taxon>
        <taxon>Philodinidae</taxon>
        <taxon>Rotaria</taxon>
    </lineage>
</organism>
<dbReference type="Proteomes" id="UP000663872">
    <property type="component" value="Unassembled WGS sequence"/>
</dbReference>
<dbReference type="SUPFAM" id="SSF53098">
    <property type="entry name" value="Ribonuclease H-like"/>
    <property type="match status" value="1"/>
</dbReference>
<accession>A0A818Q2H6</accession>
<evidence type="ECO:0000313" key="2">
    <source>
        <dbReference type="EMBL" id="CAF3628365.1"/>
    </source>
</evidence>
<name>A0A818Q2H6_9BILA</name>
<dbReference type="PROSITE" id="PS50994">
    <property type="entry name" value="INTEGRASE"/>
    <property type="match status" value="1"/>
</dbReference>
<dbReference type="AlphaFoldDB" id="A0A818Q2H6"/>
<dbReference type="Gene3D" id="3.30.420.10">
    <property type="entry name" value="Ribonuclease H-like superfamily/Ribonuclease H"/>
    <property type="match status" value="1"/>
</dbReference>
<dbReference type="InterPro" id="IPR014722">
    <property type="entry name" value="Rib_uL2_dom2"/>
</dbReference>
<dbReference type="InterPro" id="IPR050951">
    <property type="entry name" value="Retrovirus_Pol_polyprotein"/>
</dbReference>
<evidence type="ECO:0000259" key="1">
    <source>
        <dbReference type="PROSITE" id="PS50994"/>
    </source>
</evidence>
<feature type="domain" description="Integrase catalytic" evidence="1">
    <location>
        <begin position="157"/>
        <end position="323"/>
    </location>
</feature>
<dbReference type="InterPro" id="IPR041975">
    <property type="entry name" value="KOW_Spt5_2"/>
</dbReference>
<comment type="caution">
    <text evidence="2">The sequence shown here is derived from an EMBL/GenBank/DDBJ whole genome shotgun (WGS) entry which is preliminary data.</text>
</comment>
<dbReference type="PANTHER" id="PTHR37984">
    <property type="entry name" value="PROTEIN CBG26694"/>
    <property type="match status" value="1"/>
</dbReference>
<dbReference type="PANTHER" id="PTHR37984:SF5">
    <property type="entry name" value="PROTEIN NYNRIN-LIKE"/>
    <property type="match status" value="1"/>
</dbReference>
<dbReference type="CDD" id="cd06082">
    <property type="entry name" value="KOW_Spt5_2"/>
    <property type="match status" value="1"/>
</dbReference>
<dbReference type="Pfam" id="PF00665">
    <property type="entry name" value="rve"/>
    <property type="match status" value="1"/>
</dbReference>
<sequence>MTDIRRVVKTTFLNSYKRGIYRDHLANIEHYQIEVCEEELINLQGTIFGIDEDSSRILAKHEASKDEIAFKANELKKYVSVSEQDILYASKQKLPVVTFENLFKKIDECHTAVGHLGRDKTWHKISHRYSFIPIKTIIIFIGLCDQCVSRKVFPKPVVWKPIISVGFMTRMQIVLVDMRSVEYNGFKWIFHAKDHFSKYSWLDPLPSKEAINVAETLKSIFYQFGPPRILQSDNGREFVAKVILDLTKSWPGLLIINERPRHPQSQGLVERGNAVVQQLLGKWLDTNVTNDWPSELGPIMFSINTSVARTINPTPFEVVFRQQPRTDDYTWKCIVAHLTEDPLIDPPTNNSNEEPICSNVVSTTTPQDRQIQNNEEEIRSDSNLDHEEFIDSTNCVSDVVESKDEPVGANRHKRIRENAEECYLNNANSQLTRYINKSSKRQRIYHVGDIVDLKVSDVNRTNTSSTILPCKIVDSKCQDGETFYYVATMNGIIKESFQSTVFLDLTPSNFTTLRTLNTDSLSCVTFIQACQIYTNFKSADTCKCNGDCSTNRCKCKKKGRKCYSKCHGGDGFI</sequence>
<dbReference type="EMBL" id="CAJNYT010004056">
    <property type="protein sequence ID" value="CAF3628365.1"/>
    <property type="molecule type" value="Genomic_DNA"/>
</dbReference>
<reference evidence="2" key="1">
    <citation type="submission" date="2021-02" db="EMBL/GenBank/DDBJ databases">
        <authorList>
            <person name="Nowell W R."/>
        </authorList>
    </citation>
    <scope>NUCLEOTIDE SEQUENCE</scope>
</reference>
<dbReference type="Pfam" id="PF23284">
    <property type="entry name" value="KOW2_Spt5"/>
    <property type="match status" value="1"/>
</dbReference>
<dbReference type="GO" id="GO:0015074">
    <property type="term" value="P:DNA integration"/>
    <property type="evidence" value="ECO:0007669"/>
    <property type="project" value="InterPro"/>
</dbReference>
<dbReference type="InterPro" id="IPR036397">
    <property type="entry name" value="RNaseH_sf"/>
</dbReference>
<dbReference type="GO" id="GO:0003676">
    <property type="term" value="F:nucleic acid binding"/>
    <property type="evidence" value="ECO:0007669"/>
    <property type="project" value="InterPro"/>
</dbReference>
<dbReference type="InterPro" id="IPR001584">
    <property type="entry name" value="Integrase_cat-core"/>
</dbReference>
<dbReference type="InterPro" id="IPR012337">
    <property type="entry name" value="RNaseH-like_sf"/>
</dbReference>
<evidence type="ECO:0000313" key="3">
    <source>
        <dbReference type="Proteomes" id="UP000663872"/>
    </source>
</evidence>
<dbReference type="Gene3D" id="2.30.30.30">
    <property type="match status" value="1"/>
</dbReference>
<protein>
    <recommendedName>
        <fullName evidence="1">Integrase catalytic domain-containing protein</fullName>
    </recommendedName>
</protein>
<proteinExistence type="predicted"/>